<evidence type="ECO:0000313" key="5">
    <source>
        <dbReference type="Proteomes" id="UP000218690"/>
    </source>
</evidence>
<sequence>MARLNDVAWQRILDAETLARIEREGFVEFSAKQLKEKGGREPRLLAKHDFSASRPEIFQEHNLSIFPIRRDGYVVGNFDVYEPFPETVTPLKTLPVPQGVESLDFDNLSSETLVLNAAVIAGVLQDFLGVDKLHATVAGRMSTGTVSMRLRGEELVVDRAQMEIDGGFEAPECLVLIECKNHISPDFNIRQLYLPFRRFSQQLGKEVVPVYLVYSNGIFHLYRYRFSDAEDFRSIQLEAAARYMLGESELNTESVKAVLKRIAPRESEIPFPQADSFARVVSLWEMLPLPKAEIPERFGFSHRQADYYLNAGRYLGLMRIEDELVVGIELADTRDGRNLQLIEALASRPVFHEMVAAVAEKQRMLSKKEAVAIMEAADLNISGSTLPRRAQTVVAWSQWVAELFAPQQLSLL</sequence>
<evidence type="ECO:0000259" key="3">
    <source>
        <dbReference type="Pfam" id="PF23871"/>
    </source>
</evidence>
<dbReference type="EMBL" id="NWBP01000023">
    <property type="protein sequence ID" value="PCC82683.1"/>
    <property type="molecule type" value="Genomic_DNA"/>
</dbReference>
<protein>
    <recommendedName>
        <fullName evidence="6">Type II restriction endonuclease</fullName>
    </recommendedName>
</protein>
<dbReference type="Pfam" id="PF22518">
    <property type="entry name" value="DUF6997"/>
    <property type="match status" value="1"/>
</dbReference>
<feature type="domain" description="DUF6996" evidence="1">
    <location>
        <begin position="6"/>
        <end position="75"/>
    </location>
</feature>
<accession>A0A2A4AIF3</accession>
<comment type="caution">
    <text evidence="4">The sequence shown here is derived from an EMBL/GenBank/DDBJ whole genome shotgun (WGS) entry which is preliminary data.</text>
</comment>
<feature type="domain" description="DUF7226" evidence="3">
    <location>
        <begin position="279"/>
        <end position="403"/>
    </location>
</feature>
<feature type="domain" description="DUF6997" evidence="2">
    <location>
        <begin position="76"/>
        <end position="243"/>
    </location>
</feature>
<evidence type="ECO:0000259" key="2">
    <source>
        <dbReference type="Pfam" id="PF22518"/>
    </source>
</evidence>
<evidence type="ECO:0000259" key="1">
    <source>
        <dbReference type="Pfam" id="PF22515"/>
    </source>
</evidence>
<proteinExistence type="predicted"/>
<dbReference type="Proteomes" id="UP000218690">
    <property type="component" value="Unassembled WGS sequence"/>
</dbReference>
<dbReference type="InterPro" id="IPR054266">
    <property type="entry name" value="DUF6997"/>
</dbReference>
<dbReference type="Pfam" id="PF23871">
    <property type="entry name" value="DUF7226"/>
    <property type="match status" value="1"/>
</dbReference>
<evidence type="ECO:0000313" key="4">
    <source>
        <dbReference type="EMBL" id="PCC82683.1"/>
    </source>
</evidence>
<organism evidence="4 5">
    <name type="scientific">Corynebacterium accolens</name>
    <dbReference type="NCBI Taxonomy" id="38284"/>
    <lineage>
        <taxon>Bacteria</taxon>
        <taxon>Bacillati</taxon>
        <taxon>Actinomycetota</taxon>
        <taxon>Actinomycetes</taxon>
        <taxon>Mycobacteriales</taxon>
        <taxon>Corynebacteriaceae</taxon>
        <taxon>Corynebacterium</taxon>
    </lineage>
</organism>
<dbReference type="Pfam" id="PF22515">
    <property type="entry name" value="DUF6996"/>
    <property type="match status" value="1"/>
</dbReference>
<dbReference type="InterPro" id="IPR055650">
    <property type="entry name" value="DUF7226"/>
</dbReference>
<gene>
    <name evidence="4" type="ORF">COM45_07645</name>
</gene>
<reference evidence="4 5" key="1">
    <citation type="submission" date="2017-09" db="EMBL/GenBank/DDBJ databases">
        <title>Draft Genome Sequence of Corynebacterium accolens AH4003.</title>
        <authorList>
            <person name="Chen Y."/>
            <person name="Oosthuysen W.F."/>
            <person name="Kelley S."/>
            <person name="Horswill A."/>
        </authorList>
    </citation>
    <scope>NUCLEOTIDE SEQUENCE [LARGE SCALE GENOMIC DNA]</scope>
    <source>
        <strain evidence="4 5">AH4003</strain>
    </source>
</reference>
<dbReference type="InterPro" id="IPR054265">
    <property type="entry name" value="DUF6996"/>
</dbReference>
<name>A0A2A4AIF3_9CORY</name>
<evidence type="ECO:0008006" key="6">
    <source>
        <dbReference type="Google" id="ProtNLM"/>
    </source>
</evidence>
<dbReference type="AlphaFoldDB" id="A0A2A4AIF3"/>